<dbReference type="Gene3D" id="3.40.30.10">
    <property type="entry name" value="Glutaredoxin"/>
    <property type="match status" value="1"/>
</dbReference>
<evidence type="ECO:0000259" key="5">
    <source>
        <dbReference type="PROSITE" id="PS51352"/>
    </source>
</evidence>
<dbReference type="GO" id="GO:0017004">
    <property type="term" value="P:cytochrome complex assembly"/>
    <property type="evidence" value="ECO:0007669"/>
    <property type="project" value="UniProtKB-KW"/>
</dbReference>
<dbReference type="EMBL" id="QKSB01000003">
    <property type="protein sequence ID" value="PZE17632.1"/>
    <property type="molecule type" value="Genomic_DNA"/>
</dbReference>
<comment type="subcellular location">
    <subcellularLocation>
        <location evidence="1">Cell envelope</location>
    </subcellularLocation>
</comment>
<dbReference type="GO" id="GO:0016209">
    <property type="term" value="F:antioxidant activity"/>
    <property type="evidence" value="ECO:0007669"/>
    <property type="project" value="InterPro"/>
</dbReference>
<dbReference type="PROSITE" id="PS51352">
    <property type="entry name" value="THIOREDOXIN_2"/>
    <property type="match status" value="1"/>
</dbReference>
<feature type="domain" description="Thioredoxin" evidence="5">
    <location>
        <begin position="257"/>
        <end position="397"/>
    </location>
</feature>
<keyword evidence="2" id="KW-0201">Cytochrome c-type biogenesis</keyword>
<proteinExistence type="predicted"/>
<sequence length="397" mass="44071">MRKIFLGLAAISLLALTGCKSELTDADIEGRFINGTISNGEGKEMVLFVFENGKQAPIDTAFVKDEKFTFQTKTKDLRLYFIVPDPQSKSSAPIYLVSDKDDKNVKLNGDFKDLAENVKIEGSKVSQDIKDYQDFSTKYLLAKKNAFENMQKLAVSDSLLSLTFKNKLDSLNDITREFAIDYIEGNPGSLAAWLMLREFYPSTGMEDFNVDYLTYFEKVSNSVSAKYPNSEYPKLINQDIENIKNQIAMAAQKTNLSSGSNMAPDFKLPSPNGKEIALSDLRGQVVLLDFWASWCGPCRKENPNVVNNYNKFKDKGFTIFSVSLDNKKDAWIKAIAADNLSWPNHVSDLKGWSSSAAALYGVTSIPASFLIGKDGAIIATNLRGPALEQKLTEVLGK</sequence>
<dbReference type="PANTHER" id="PTHR42852">
    <property type="entry name" value="THIOL:DISULFIDE INTERCHANGE PROTEIN DSBE"/>
    <property type="match status" value="1"/>
</dbReference>
<reference evidence="6 7" key="1">
    <citation type="submission" date="2018-06" db="EMBL/GenBank/DDBJ databases">
        <title>The draft genome sequence of Crocinitomix sp. SM1701.</title>
        <authorList>
            <person name="Zhang X."/>
        </authorList>
    </citation>
    <scope>NUCLEOTIDE SEQUENCE [LARGE SCALE GENOMIC DNA]</scope>
    <source>
        <strain evidence="6 7">SM1701</strain>
    </source>
</reference>
<evidence type="ECO:0000256" key="1">
    <source>
        <dbReference type="ARBA" id="ARBA00004196"/>
    </source>
</evidence>
<organism evidence="6 7">
    <name type="scientific">Putridiphycobacter roseus</name>
    <dbReference type="NCBI Taxonomy" id="2219161"/>
    <lineage>
        <taxon>Bacteria</taxon>
        <taxon>Pseudomonadati</taxon>
        <taxon>Bacteroidota</taxon>
        <taxon>Flavobacteriia</taxon>
        <taxon>Flavobacteriales</taxon>
        <taxon>Crocinitomicaceae</taxon>
        <taxon>Putridiphycobacter</taxon>
    </lineage>
</organism>
<dbReference type="Pfam" id="PF14289">
    <property type="entry name" value="DUF4369"/>
    <property type="match status" value="1"/>
</dbReference>
<dbReference type="RefSeq" id="WP_111062592.1">
    <property type="nucleotide sequence ID" value="NZ_JBHUCU010000027.1"/>
</dbReference>
<dbReference type="AlphaFoldDB" id="A0A2W1NPS2"/>
<evidence type="ECO:0000256" key="3">
    <source>
        <dbReference type="ARBA" id="ARBA00023157"/>
    </source>
</evidence>
<comment type="caution">
    <text evidence="6">The sequence shown here is derived from an EMBL/GenBank/DDBJ whole genome shotgun (WGS) entry which is preliminary data.</text>
</comment>
<dbReference type="InterPro" id="IPR017937">
    <property type="entry name" value="Thioredoxin_CS"/>
</dbReference>
<protein>
    <recommendedName>
        <fullName evidence="5">Thioredoxin domain-containing protein</fullName>
    </recommendedName>
</protein>
<dbReference type="PANTHER" id="PTHR42852:SF6">
    <property type="entry name" value="THIOL:DISULFIDE INTERCHANGE PROTEIN DSBE"/>
    <property type="match status" value="1"/>
</dbReference>
<dbReference type="InterPro" id="IPR036249">
    <property type="entry name" value="Thioredoxin-like_sf"/>
</dbReference>
<keyword evidence="7" id="KW-1185">Reference proteome</keyword>
<dbReference type="SUPFAM" id="SSF52833">
    <property type="entry name" value="Thioredoxin-like"/>
    <property type="match status" value="1"/>
</dbReference>
<dbReference type="GO" id="GO:0016491">
    <property type="term" value="F:oxidoreductase activity"/>
    <property type="evidence" value="ECO:0007669"/>
    <property type="project" value="InterPro"/>
</dbReference>
<evidence type="ECO:0000256" key="2">
    <source>
        <dbReference type="ARBA" id="ARBA00022748"/>
    </source>
</evidence>
<dbReference type="Pfam" id="PF00578">
    <property type="entry name" value="AhpC-TSA"/>
    <property type="match status" value="1"/>
</dbReference>
<dbReference type="GO" id="GO:0030313">
    <property type="term" value="C:cell envelope"/>
    <property type="evidence" value="ECO:0007669"/>
    <property type="project" value="UniProtKB-SubCell"/>
</dbReference>
<gene>
    <name evidence="6" type="ORF">DNU06_07325</name>
</gene>
<accession>A0A2W1NPS2</accession>
<dbReference type="PROSITE" id="PS51257">
    <property type="entry name" value="PROKAR_LIPOPROTEIN"/>
    <property type="match status" value="1"/>
</dbReference>
<dbReference type="CDD" id="cd02966">
    <property type="entry name" value="TlpA_like_family"/>
    <property type="match status" value="1"/>
</dbReference>
<evidence type="ECO:0000313" key="7">
    <source>
        <dbReference type="Proteomes" id="UP000249248"/>
    </source>
</evidence>
<dbReference type="InterPro" id="IPR000866">
    <property type="entry name" value="AhpC/TSA"/>
</dbReference>
<name>A0A2W1NPS2_9FLAO</name>
<keyword evidence="3" id="KW-1015">Disulfide bond</keyword>
<dbReference type="InterPro" id="IPR013766">
    <property type="entry name" value="Thioredoxin_domain"/>
</dbReference>
<dbReference type="PROSITE" id="PS00194">
    <property type="entry name" value="THIOREDOXIN_1"/>
    <property type="match status" value="1"/>
</dbReference>
<evidence type="ECO:0000256" key="4">
    <source>
        <dbReference type="ARBA" id="ARBA00023284"/>
    </source>
</evidence>
<keyword evidence="4" id="KW-0676">Redox-active center</keyword>
<dbReference type="OrthoDB" id="1069091at2"/>
<dbReference type="InterPro" id="IPR025380">
    <property type="entry name" value="DUF4369"/>
</dbReference>
<dbReference type="InterPro" id="IPR050553">
    <property type="entry name" value="Thioredoxin_ResA/DsbE_sf"/>
</dbReference>
<evidence type="ECO:0000313" key="6">
    <source>
        <dbReference type="EMBL" id="PZE17632.1"/>
    </source>
</evidence>
<dbReference type="Proteomes" id="UP000249248">
    <property type="component" value="Unassembled WGS sequence"/>
</dbReference>